<evidence type="ECO:0000313" key="5">
    <source>
        <dbReference type="Proteomes" id="UP000198922"/>
    </source>
</evidence>
<organism evidence="4 5">
    <name type="scientific">Limimaricola pyoseonensis</name>
    <dbReference type="NCBI Taxonomy" id="521013"/>
    <lineage>
        <taxon>Bacteria</taxon>
        <taxon>Pseudomonadati</taxon>
        <taxon>Pseudomonadota</taxon>
        <taxon>Alphaproteobacteria</taxon>
        <taxon>Rhodobacterales</taxon>
        <taxon>Paracoccaceae</taxon>
        <taxon>Limimaricola</taxon>
    </lineage>
</organism>
<dbReference type="OrthoDB" id="9762335at2"/>
<evidence type="ECO:0000256" key="1">
    <source>
        <dbReference type="ARBA" id="ARBA00004418"/>
    </source>
</evidence>
<dbReference type="RefSeq" id="WP_090109812.1">
    <property type="nucleotide sequence ID" value="NZ_FNAT01000001.1"/>
</dbReference>
<feature type="chain" id="PRO_5011489246" evidence="3">
    <location>
        <begin position="21"/>
        <end position="427"/>
    </location>
</feature>
<dbReference type="PANTHER" id="PTHR43649:SF14">
    <property type="entry name" value="BLR3389 PROTEIN"/>
    <property type="match status" value="1"/>
</dbReference>
<dbReference type="PANTHER" id="PTHR43649">
    <property type="entry name" value="ARABINOSE-BINDING PROTEIN-RELATED"/>
    <property type="match status" value="1"/>
</dbReference>
<comment type="similarity">
    <text evidence="2">Belongs to the bacterial solute-binding protein 1 family.</text>
</comment>
<sequence length="427" mass="46184">MKHLLTGALVASALTTGAQAQEITLGRFFGACEDAGTDTETSVGEACIIQSIINAADAEIEGVSVETLPTDWGNYYDQIKAAYAGGTPPDIHVMHRHRVPEFAGIGALADLTDDLEAAGIDPADWTESARAAVTHDGAIYGVPMDLHANLWHVNMALMEQAGLVQDGKPVLPSSPEELLEHAKMLKEATGQDYLAADFAQFPIGVRLVLALLWQQGSNIFTEDGTATIETAEAQAAVEAITQLFAEDLANPQLNYADSQQAFLNGEAAVLVNGTWVVDFYTAEAAKEETGLDDYYVADFPSLFGEGATWADSHIWVIPSPLEANDAEKYQAALKVLAFINDHNIDWARTGHMAVRNSVLESETYQSLPHRAEYAGTVEIARDTPPSESYGAIQDILNRELQAIWLTDKPVEDALADAEIEVQDQLDR</sequence>
<dbReference type="STRING" id="521013.SAMN04488567_1008"/>
<dbReference type="AlphaFoldDB" id="A0A1G7ANE1"/>
<accession>A0A1G7ANE1</accession>
<dbReference type="InterPro" id="IPR006059">
    <property type="entry name" value="SBP"/>
</dbReference>
<feature type="signal peptide" evidence="3">
    <location>
        <begin position="1"/>
        <end position="20"/>
    </location>
</feature>
<reference evidence="5" key="1">
    <citation type="submission" date="2016-10" db="EMBL/GenBank/DDBJ databases">
        <authorList>
            <person name="Varghese N."/>
            <person name="Submissions S."/>
        </authorList>
    </citation>
    <scope>NUCLEOTIDE SEQUENCE [LARGE SCALE GENOMIC DNA]</scope>
    <source>
        <strain evidence="5">DSM 21424</strain>
    </source>
</reference>
<evidence type="ECO:0000256" key="2">
    <source>
        <dbReference type="ARBA" id="ARBA00008520"/>
    </source>
</evidence>
<proteinExistence type="inferred from homology"/>
<dbReference type="Pfam" id="PF01547">
    <property type="entry name" value="SBP_bac_1"/>
    <property type="match status" value="1"/>
</dbReference>
<dbReference type="GO" id="GO:0042597">
    <property type="term" value="C:periplasmic space"/>
    <property type="evidence" value="ECO:0007669"/>
    <property type="project" value="UniProtKB-SubCell"/>
</dbReference>
<evidence type="ECO:0000256" key="3">
    <source>
        <dbReference type="SAM" id="SignalP"/>
    </source>
</evidence>
<dbReference type="EMBL" id="FNAT01000001">
    <property type="protein sequence ID" value="SDE15396.1"/>
    <property type="molecule type" value="Genomic_DNA"/>
</dbReference>
<evidence type="ECO:0000313" key="4">
    <source>
        <dbReference type="EMBL" id="SDE15396.1"/>
    </source>
</evidence>
<keyword evidence="3" id="KW-0732">Signal</keyword>
<name>A0A1G7ANE1_9RHOB</name>
<gene>
    <name evidence="4" type="ORF">SAMN04488567_1008</name>
</gene>
<comment type="subcellular location">
    <subcellularLocation>
        <location evidence="1">Periplasm</location>
    </subcellularLocation>
</comment>
<dbReference type="Gene3D" id="3.40.190.10">
    <property type="entry name" value="Periplasmic binding protein-like II"/>
    <property type="match status" value="1"/>
</dbReference>
<protein>
    <submittedName>
        <fullName evidence="4">Carbohydrate ABC transporter substrate-binding protein, CUT1 family</fullName>
    </submittedName>
</protein>
<dbReference type="Proteomes" id="UP000198922">
    <property type="component" value="Unassembled WGS sequence"/>
</dbReference>
<dbReference type="InterPro" id="IPR050490">
    <property type="entry name" value="Bact_solute-bd_prot1"/>
</dbReference>
<dbReference type="SUPFAM" id="SSF53850">
    <property type="entry name" value="Periplasmic binding protein-like II"/>
    <property type="match status" value="1"/>
</dbReference>
<keyword evidence="5" id="KW-1185">Reference proteome</keyword>